<dbReference type="InterPro" id="IPR042100">
    <property type="entry name" value="Bug_dom1"/>
</dbReference>
<dbReference type="RefSeq" id="WP_078199865.1">
    <property type="nucleotide sequence ID" value="NZ_CP017758.1"/>
</dbReference>
<proteinExistence type="inferred from homology"/>
<dbReference type="InterPro" id="IPR005064">
    <property type="entry name" value="BUG"/>
</dbReference>
<dbReference type="SUPFAM" id="SSF53850">
    <property type="entry name" value="Periplasmic binding protein-like II"/>
    <property type="match status" value="1"/>
</dbReference>
<dbReference type="Proteomes" id="UP000189627">
    <property type="component" value="Chromosome 2"/>
</dbReference>
<dbReference type="OrthoDB" id="8856085at2"/>
<comment type="similarity">
    <text evidence="1">Belongs to the UPF0065 (bug) family.</text>
</comment>
<name>A0A1U9UXW5_CUPNE</name>
<accession>A0A1U9UXW5</accession>
<reference evidence="4" key="1">
    <citation type="submission" date="2017-02" db="EMBL/GenBank/DDBJ databases">
        <title>Complete genome sequence of Cupriavidus necator strain NH9, a 3-chlorobenzoate degrader.</title>
        <authorList>
            <person name="Moriuchi R."/>
            <person name="Dohra H."/>
            <person name="Ogawa N."/>
        </authorList>
    </citation>
    <scope>NUCLEOTIDE SEQUENCE [LARGE SCALE GENOMIC DNA]</scope>
    <source>
        <strain evidence="4">NH9</strain>
    </source>
</reference>
<dbReference type="EMBL" id="CP017758">
    <property type="protein sequence ID" value="AQV97503.1"/>
    <property type="molecule type" value="Genomic_DNA"/>
</dbReference>
<dbReference type="CDD" id="cd07012">
    <property type="entry name" value="PBP2_Bug_TTT"/>
    <property type="match status" value="1"/>
</dbReference>
<feature type="chain" id="PRO_5012143368" evidence="2">
    <location>
        <begin position="23"/>
        <end position="323"/>
    </location>
</feature>
<organism evidence="3 4">
    <name type="scientific">Cupriavidus necator</name>
    <name type="common">Alcaligenes eutrophus</name>
    <name type="synonym">Ralstonia eutropha</name>
    <dbReference type="NCBI Taxonomy" id="106590"/>
    <lineage>
        <taxon>Bacteria</taxon>
        <taxon>Pseudomonadati</taxon>
        <taxon>Pseudomonadota</taxon>
        <taxon>Betaproteobacteria</taxon>
        <taxon>Burkholderiales</taxon>
        <taxon>Burkholderiaceae</taxon>
        <taxon>Cupriavidus</taxon>
    </lineage>
</organism>
<dbReference type="KEGG" id="cuh:BJN34_26935"/>
<sequence>MKHSLCSGLAAICMSIATVALAQPAGDYPTRPVKLIVPSAPGGGADAFGRLLGDQLSKRLKQPFVVENIAGAAGTIAIGQLAHARPDGYTIALGTMTTTTLAPAVYHQLPYDPVKGLTTLARVGTSPIILVATADLPANNLKELIELARRSQKPIQFGTWGQGSTGHFCAEVLAQKAGIKLDHIPFKGGAAVMTAMMGDVIKVGWLDIGSGTAAVKTGKIKPLAMCTRRTSNFPNVATYKEQGVDFDQWTGWAMYAPAALPRPIVDKIAAALKDTLQDPSVMAKMNDWGITPDYLGGAEQAAVNVREIEVWKRVAREANITLD</sequence>
<evidence type="ECO:0000313" key="3">
    <source>
        <dbReference type="EMBL" id="AQV97503.1"/>
    </source>
</evidence>
<dbReference type="PANTHER" id="PTHR42928">
    <property type="entry name" value="TRICARBOXYLATE-BINDING PROTEIN"/>
    <property type="match status" value="1"/>
</dbReference>
<gene>
    <name evidence="3" type="ORF">BJN34_26935</name>
</gene>
<dbReference type="Gene3D" id="3.40.190.150">
    <property type="entry name" value="Bordetella uptake gene, domain 1"/>
    <property type="match status" value="1"/>
</dbReference>
<dbReference type="Pfam" id="PF03401">
    <property type="entry name" value="TctC"/>
    <property type="match status" value="1"/>
</dbReference>
<keyword evidence="2" id="KW-0732">Signal</keyword>
<feature type="signal peptide" evidence="2">
    <location>
        <begin position="1"/>
        <end position="22"/>
    </location>
</feature>
<evidence type="ECO:0000313" key="4">
    <source>
        <dbReference type="Proteomes" id="UP000189627"/>
    </source>
</evidence>
<dbReference type="AlphaFoldDB" id="A0A1U9UXW5"/>
<dbReference type="Gene3D" id="3.40.190.10">
    <property type="entry name" value="Periplasmic binding protein-like II"/>
    <property type="match status" value="1"/>
</dbReference>
<evidence type="ECO:0000256" key="1">
    <source>
        <dbReference type="ARBA" id="ARBA00006987"/>
    </source>
</evidence>
<dbReference type="PANTHER" id="PTHR42928:SF5">
    <property type="entry name" value="BLR1237 PROTEIN"/>
    <property type="match status" value="1"/>
</dbReference>
<protein>
    <submittedName>
        <fullName evidence="3">Twin-arginine translocation pathway signal</fullName>
    </submittedName>
</protein>
<evidence type="ECO:0000256" key="2">
    <source>
        <dbReference type="SAM" id="SignalP"/>
    </source>
</evidence>
<dbReference type="PIRSF" id="PIRSF017082">
    <property type="entry name" value="YflP"/>
    <property type="match status" value="1"/>
</dbReference>